<dbReference type="PRINTS" id="PR00111">
    <property type="entry name" value="ABHYDROLASE"/>
</dbReference>
<dbReference type="Pfam" id="PF00561">
    <property type="entry name" value="Abhydrolase_1"/>
    <property type="match status" value="1"/>
</dbReference>
<evidence type="ECO:0000259" key="1">
    <source>
        <dbReference type="Pfam" id="PF00561"/>
    </source>
</evidence>
<reference evidence="3" key="1">
    <citation type="submission" date="2016-10" db="EMBL/GenBank/DDBJ databases">
        <authorList>
            <person name="Varghese N."/>
            <person name="Submissions S."/>
        </authorList>
    </citation>
    <scope>NUCLEOTIDE SEQUENCE [LARGE SCALE GENOMIC DNA]</scope>
    <source>
        <strain evidence="3">DSM 3384</strain>
    </source>
</reference>
<dbReference type="Gene3D" id="3.40.50.1820">
    <property type="entry name" value="alpha/beta hydrolase"/>
    <property type="match status" value="1"/>
</dbReference>
<gene>
    <name evidence="2" type="ORF">SAMN04487931_10380</name>
</gene>
<feature type="domain" description="AB hydrolase-1" evidence="1">
    <location>
        <begin position="43"/>
        <end position="291"/>
    </location>
</feature>
<evidence type="ECO:0000313" key="3">
    <source>
        <dbReference type="Proteomes" id="UP000199608"/>
    </source>
</evidence>
<sequence>MVKKQINNTLTSTKGFEDLYPFDSNFININGHDLHYIDKGKGKPLLMVHGNPTWSFYYRHLIKTLSKNFRTIAPDHIGCGFSDKPGSKTYDYTLESRVKDLDALLNQLNINEKISLVVHDWGGMIGLAWAIDHPDKIDKIVITNTSGFFLPKEKQFPFLLWLIKYIRAFAVPAVLGLNAFAKGALYLGSETRLSEKVKKGLVEPYNSWKNRIATLKFVQDIPITQKDKSYAIVNHVDQNLKHLDESSLMFLWGAKDFVFDLTFFNEFKTRFPKAASHVFHDAGHYLFEDKPEETSHLIKAFLNK</sequence>
<dbReference type="AlphaFoldDB" id="A0A1H2EFM7"/>
<dbReference type="Proteomes" id="UP000199608">
    <property type="component" value="Unassembled WGS sequence"/>
</dbReference>
<dbReference type="InterPro" id="IPR000639">
    <property type="entry name" value="Epox_hydrolase-like"/>
</dbReference>
<accession>A0A1H2EFM7</accession>
<dbReference type="RefSeq" id="WP_092231302.1">
    <property type="nucleotide sequence ID" value="NZ_FNLL01000003.1"/>
</dbReference>
<keyword evidence="3" id="KW-1185">Reference proteome</keyword>
<dbReference type="PANTHER" id="PTHR43798:SF24">
    <property type="entry name" value="CIS-3-ALKYL-4-ALKYLOXETAN-2-ONE DECARBOXYLASE"/>
    <property type="match status" value="1"/>
</dbReference>
<dbReference type="SUPFAM" id="SSF53474">
    <property type="entry name" value="alpha/beta-Hydrolases"/>
    <property type="match status" value="1"/>
</dbReference>
<dbReference type="GO" id="GO:0016020">
    <property type="term" value="C:membrane"/>
    <property type="evidence" value="ECO:0007669"/>
    <property type="project" value="TreeGrafter"/>
</dbReference>
<dbReference type="GO" id="GO:0003824">
    <property type="term" value="F:catalytic activity"/>
    <property type="evidence" value="ECO:0007669"/>
    <property type="project" value="InterPro"/>
</dbReference>
<dbReference type="InterPro" id="IPR029058">
    <property type="entry name" value="AB_hydrolase_fold"/>
</dbReference>
<name>A0A1H2EFM7_9BACT</name>
<dbReference type="EMBL" id="FNLL01000003">
    <property type="protein sequence ID" value="SDT93890.1"/>
    <property type="molecule type" value="Genomic_DNA"/>
</dbReference>
<dbReference type="InterPro" id="IPR000073">
    <property type="entry name" value="AB_hydrolase_1"/>
</dbReference>
<organism evidence="2 3">
    <name type="scientific">Desulfobacula phenolica</name>
    <dbReference type="NCBI Taxonomy" id="90732"/>
    <lineage>
        <taxon>Bacteria</taxon>
        <taxon>Pseudomonadati</taxon>
        <taxon>Thermodesulfobacteriota</taxon>
        <taxon>Desulfobacteria</taxon>
        <taxon>Desulfobacterales</taxon>
        <taxon>Desulfobacteraceae</taxon>
        <taxon>Desulfobacula</taxon>
    </lineage>
</organism>
<proteinExistence type="predicted"/>
<dbReference type="PANTHER" id="PTHR43798">
    <property type="entry name" value="MONOACYLGLYCEROL LIPASE"/>
    <property type="match status" value="1"/>
</dbReference>
<dbReference type="PRINTS" id="PR00412">
    <property type="entry name" value="EPOXHYDRLASE"/>
</dbReference>
<dbReference type="InterPro" id="IPR050266">
    <property type="entry name" value="AB_hydrolase_sf"/>
</dbReference>
<protein>
    <submittedName>
        <fullName evidence="2">Haloalkane dehalogenase</fullName>
    </submittedName>
</protein>
<evidence type="ECO:0000313" key="2">
    <source>
        <dbReference type="EMBL" id="SDT93890.1"/>
    </source>
</evidence>